<keyword evidence="1 4" id="KW-0378">Hydrolase</keyword>
<evidence type="ECO:0000313" key="7">
    <source>
        <dbReference type="Proteomes" id="UP001210380"/>
    </source>
</evidence>
<keyword evidence="3 4" id="KW-0443">Lipid metabolism</keyword>
<reference evidence="6 7" key="1">
    <citation type="submission" date="2022-11" db="EMBL/GenBank/DDBJ databases">
        <title>Draft genome sequence of Saccharopolyspora sp. WRP15-2 isolated from rhizosphere soils of wild rice in Thailand.</title>
        <authorList>
            <person name="Duangmal K."/>
            <person name="Kammanee S."/>
            <person name="Muangham S."/>
        </authorList>
    </citation>
    <scope>NUCLEOTIDE SEQUENCE [LARGE SCALE GENOMIC DNA]</scope>
    <source>
        <strain evidence="6 7">WRP15-2</strain>
    </source>
</reference>
<dbReference type="InterPro" id="IPR016035">
    <property type="entry name" value="Acyl_Trfase/lysoPLipase"/>
</dbReference>
<dbReference type="RefSeq" id="WP_270953714.1">
    <property type="nucleotide sequence ID" value="NZ_JAQGLA010000103.1"/>
</dbReference>
<comment type="caution">
    <text evidence="4">Lacks conserved residue(s) required for the propagation of feature annotation.</text>
</comment>
<evidence type="ECO:0000313" key="6">
    <source>
        <dbReference type="EMBL" id="MDA3630506.1"/>
    </source>
</evidence>
<keyword evidence="2 4" id="KW-0442">Lipid degradation</keyword>
<evidence type="ECO:0000256" key="2">
    <source>
        <dbReference type="ARBA" id="ARBA00022963"/>
    </source>
</evidence>
<dbReference type="InterPro" id="IPR002641">
    <property type="entry name" value="PNPLA_dom"/>
</dbReference>
<dbReference type="Gene3D" id="3.40.1090.10">
    <property type="entry name" value="Cytosolic phospholipase A2 catalytic domain"/>
    <property type="match status" value="2"/>
</dbReference>
<dbReference type="PROSITE" id="PS51635">
    <property type="entry name" value="PNPLA"/>
    <property type="match status" value="1"/>
</dbReference>
<comment type="caution">
    <text evidence="6">The sequence shown here is derived from an EMBL/GenBank/DDBJ whole genome shotgun (WGS) entry which is preliminary data.</text>
</comment>
<protein>
    <submittedName>
        <fullName evidence="6">Patatin-like phospholipase family protein</fullName>
    </submittedName>
</protein>
<evidence type="ECO:0000256" key="1">
    <source>
        <dbReference type="ARBA" id="ARBA00022801"/>
    </source>
</evidence>
<dbReference type="EMBL" id="JAQGLA010000103">
    <property type="protein sequence ID" value="MDA3630506.1"/>
    <property type="molecule type" value="Genomic_DNA"/>
</dbReference>
<dbReference type="PANTHER" id="PTHR14226">
    <property type="entry name" value="NEUROPATHY TARGET ESTERASE/SWISS CHEESE D.MELANOGASTER"/>
    <property type="match status" value="1"/>
</dbReference>
<evidence type="ECO:0000256" key="4">
    <source>
        <dbReference type="PROSITE-ProRule" id="PRU01161"/>
    </source>
</evidence>
<accession>A0ABT4V961</accession>
<organism evidence="6 7">
    <name type="scientific">Saccharopolyspora oryzae</name>
    <dbReference type="NCBI Taxonomy" id="2997343"/>
    <lineage>
        <taxon>Bacteria</taxon>
        <taxon>Bacillati</taxon>
        <taxon>Actinomycetota</taxon>
        <taxon>Actinomycetes</taxon>
        <taxon>Pseudonocardiales</taxon>
        <taxon>Pseudonocardiaceae</taxon>
        <taxon>Saccharopolyspora</taxon>
    </lineage>
</organism>
<dbReference type="Pfam" id="PF01734">
    <property type="entry name" value="Patatin"/>
    <property type="match status" value="1"/>
</dbReference>
<keyword evidence="7" id="KW-1185">Reference proteome</keyword>
<dbReference type="PANTHER" id="PTHR14226:SF57">
    <property type="entry name" value="BLR7027 PROTEIN"/>
    <property type="match status" value="1"/>
</dbReference>
<feature type="domain" description="PNPLA" evidence="5">
    <location>
        <begin position="12"/>
        <end position="201"/>
    </location>
</feature>
<dbReference type="InterPro" id="IPR050301">
    <property type="entry name" value="NTE"/>
</dbReference>
<feature type="active site" description="Proton acceptor" evidence="4">
    <location>
        <position position="188"/>
    </location>
</feature>
<gene>
    <name evidence="6" type="ORF">OU415_34110</name>
</gene>
<evidence type="ECO:0000259" key="5">
    <source>
        <dbReference type="PROSITE" id="PS51635"/>
    </source>
</evidence>
<feature type="active site" description="Nucleophile" evidence="4">
    <location>
        <position position="49"/>
    </location>
</feature>
<dbReference type="SUPFAM" id="SSF52151">
    <property type="entry name" value="FabD/lysophospholipase-like"/>
    <property type="match status" value="1"/>
</dbReference>
<sequence length="282" mass="29690">MTGLAGPDGTAVVLGAGGVVGTAWMSGLAAGLRRQGVDLAQSDAIVGTSAGAIVGAMLTTGRDLDLLAEPPRPTGPAPKRDSGVFAEVFAVLTEPELAPEIARRRVGQLAISADTDSEEAQIDRMDSLVAARDWPPGTLLVTAVDAETGQRRVWDREDGVPLLSAVASSMAFPGASPTITINGRRYMDGALWSSTNADLATGARTVVVIDPQAHLFPREPLHRELDVSGADSTVMINPDRAAIDDFGPDLNDRKAWQPAYRAGTRQAAEAVEQLRTAYRVDR</sequence>
<dbReference type="Proteomes" id="UP001210380">
    <property type="component" value="Unassembled WGS sequence"/>
</dbReference>
<feature type="short sequence motif" description="DGA/G" evidence="4">
    <location>
        <begin position="188"/>
        <end position="190"/>
    </location>
</feature>
<proteinExistence type="predicted"/>
<feature type="short sequence motif" description="GXSXG" evidence="4">
    <location>
        <begin position="47"/>
        <end position="51"/>
    </location>
</feature>
<evidence type="ECO:0000256" key="3">
    <source>
        <dbReference type="ARBA" id="ARBA00023098"/>
    </source>
</evidence>
<name>A0ABT4V961_9PSEU</name>